<keyword evidence="17" id="KW-1185">Reference proteome</keyword>
<accession>E0V9E1</accession>
<evidence type="ECO:0000256" key="7">
    <source>
        <dbReference type="ARBA" id="ARBA00012339"/>
    </source>
</evidence>
<dbReference type="InterPro" id="IPR022761">
    <property type="entry name" value="Fumarate_lyase_N"/>
</dbReference>
<dbReference type="PRINTS" id="PR00149">
    <property type="entry name" value="FUMRATELYASE"/>
</dbReference>
<dbReference type="GeneID" id="8233696"/>
<evidence type="ECO:0000256" key="8">
    <source>
        <dbReference type="ARBA" id="ARBA00017058"/>
    </source>
</evidence>
<dbReference type="VEuPathDB" id="VectorBase:PHUM009770"/>
<dbReference type="SMART" id="SM00998">
    <property type="entry name" value="ADSL_C"/>
    <property type="match status" value="1"/>
</dbReference>
<comment type="pathway">
    <text evidence="4 13">Purine metabolism; AMP biosynthesis via de novo pathway; AMP from IMP: step 2/2.</text>
</comment>
<dbReference type="STRING" id="121224.E0V9E1"/>
<dbReference type="GO" id="GO:0044208">
    <property type="term" value="P:'de novo' AMP biosynthetic process"/>
    <property type="evidence" value="ECO:0007669"/>
    <property type="project" value="UniProtKB-UniPathway"/>
</dbReference>
<evidence type="ECO:0000256" key="11">
    <source>
        <dbReference type="ARBA" id="ARBA00030717"/>
    </source>
</evidence>
<dbReference type="InterPro" id="IPR019468">
    <property type="entry name" value="AdenyloSucc_lyase_C"/>
</dbReference>
<dbReference type="InterPro" id="IPR004769">
    <property type="entry name" value="Pur_lyase"/>
</dbReference>
<dbReference type="CTD" id="8233696"/>
<comment type="pathway">
    <text evidence="3 13">Purine metabolism; IMP biosynthesis via de novo pathway; 5-amino-1-(5-phospho-D-ribosyl)imidazole-4-carboxamide from 5-amino-1-(5-phospho-D-ribosyl)imidazole-4-carboxylate: step 2/2.</text>
</comment>
<evidence type="ECO:0000256" key="10">
    <source>
        <dbReference type="ARBA" id="ARBA00023239"/>
    </source>
</evidence>
<evidence type="ECO:0000259" key="14">
    <source>
        <dbReference type="SMART" id="SM00998"/>
    </source>
</evidence>
<keyword evidence="9 13" id="KW-0658">Purine biosynthesis</keyword>
<dbReference type="CDD" id="cd03302">
    <property type="entry name" value="Adenylsuccinate_lyase_2"/>
    <property type="match status" value="1"/>
</dbReference>
<evidence type="ECO:0000256" key="3">
    <source>
        <dbReference type="ARBA" id="ARBA00004706"/>
    </source>
</evidence>
<protein>
    <recommendedName>
        <fullName evidence="8 13">Adenylosuccinate lyase</fullName>
        <shortName evidence="13">ASL</shortName>
        <ecNumber evidence="7 13">4.3.2.2</ecNumber>
    </recommendedName>
    <alternativeName>
        <fullName evidence="11 13">Adenylosuccinase</fullName>
    </alternativeName>
</protein>
<dbReference type="FunCoup" id="E0V9E1">
    <property type="interactions" value="1441"/>
</dbReference>
<dbReference type="KEGG" id="phu:Phum_PHUM009770"/>
<dbReference type="FunFam" id="1.10.275.60:FF:000001">
    <property type="entry name" value="Adenylosuccinate lyase"/>
    <property type="match status" value="1"/>
</dbReference>
<dbReference type="Pfam" id="PF00206">
    <property type="entry name" value="Lyase_1"/>
    <property type="match status" value="1"/>
</dbReference>
<keyword evidence="10 13" id="KW-0456">Lyase</keyword>
<dbReference type="UniPathway" id="UPA00075">
    <property type="reaction ID" value="UER00336"/>
</dbReference>
<reference evidence="15" key="2">
    <citation type="submission" date="2007-04" db="EMBL/GenBank/DDBJ databases">
        <title>The genome of the human body louse.</title>
        <authorList>
            <consortium name="The Human Body Louse Genome Consortium"/>
            <person name="Kirkness E."/>
            <person name="Walenz B."/>
            <person name="Hass B."/>
            <person name="Bruggner R."/>
            <person name="Strausberg R."/>
        </authorList>
    </citation>
    <scope>NUCLEOTIDE SEQUENCE</scope>
    <source>
        <strain evidence="15">USDA</strain>
    </source>
</reference>
<evidence type="ECO:0000256" key="13">
    <source>
        <dbReference type="RuleBase" id="RU361172"/>
    </source>
</evidence>
<proteinExistence type="inferred from homology"/>
<dbReference type="PANTHER" id="PTHR43172:SF1">
    <property type="entry name" value="ADENYLOSUCCINATE LYASE"/>
    <property type="match status" value="1"/>
</dbReference>
<dbReference type="GO" id="GO:0070626">
    <property type="term" value="F:(S)-2-(5-amino-1-(5-phospho-D-ribosyl)imidazole-4-carboxamido) succinate lyase (fumarate-forming) activity"/>
    <property type="evidence" value="ECO:0007669"/>
    <property type="project" value="TreeGrafter"/>
</dbReference>
<dbReference type="InParanoid" id="E0V9E1"/>
<evidence type="ECO:0000313" key="16">
    <source>
        <dbReference type="EnsemblMetazoa" id="PHUM009770-PA"/>
    </source>
</evidence>
<dbReference type="Gene3D" id="1.10.275.60">
    <property type="match status" value="1"/>
</dbReference>
<gene>
    <name evidence="16" type="primary">8233696</name>
    <name evidence="15" type="ORF">Phum_PHUM009770</name>
</gene>
<evidence type="ECO:0000256" key="6">
    <source>
        <dbReference type="ARBA" id="ARBA00011668"/>
    </source>
</evidence>
<reference evidence="16" key="3">
    <citation type="submission" date="2020-05" db="UniProtKB">
        <authorList>
            <consortium name="EnsemblMetazoa"/>
        </authorList>
    </citation>
    <scope>IDENTIFICATION</scope>
    <source>
        <strain evidence="16">USDA</strain>
    </source>
</reference>
<comment type="catalytic activity">
    <reaction evidence="12 13">
        <text>N(6)-(1,2-dicarboxyethyl)-AMP = fumarate + AMP</text>
        <dbReference type="Rhea" id="RHEA:16853"/>
        <dbReference type="ChEBI" id="CHEBI:29806"/>
        <dbReference type="ChEBI" id="CHEBI:57567"/>
        <dbReference type="ChEBI" id="CHEBI:456215"/>
        <dbReference type="EC" id="4.3.2.2"/>
    </reaction>
</comment>
<evidence type="ECO:0000256" key="9">
    <source>
        <dbReference type="ARBA" id="ARBA00022755"/>
    </source>
</evidence>
<dbReference type="GO" id="GO:0006189">
    <property type="term" value="P:'de novo' IMP biosynthetic process"/>
    <property type="evidence" value="ECO:0007669"/>
    <property type="project" value="UniProtKB-UniPathway"/>
</dbReference>
<evidence type="ECO:0000313" key="15">
    <source>
        <dbReference type="EMBL" id="EEB09997.1"/>
    </source>
</evidence>
<dbReference type="GO" id="GO:0005829">
    <property type="term" value="C:cytosol"/>
    <property type="evidence" value="ECO:0007669"/>
    <property type="project" value="TreeGrafter"/>
</dbReference>
<organism>
    <name type="scientific">Pediculus humanus subsp. corporis</name>
    <name type="common">Body louse</name>
    <dbReference type="NCBI Taxonomy" id="121224"/>
    <lineage>
        <taxon>Eukaryota</taxon>
        <taxon>Metazoa</taxon>
        <taxon>Ecdysozoa</taxon>
        <taxon>Arthropoda</taxon>
        <taxon>Hexapoda</taxon>
        <taxon>Insecta</taxon>
        <taxon>Pterygota</taxon>
        <taxon>Neoptera</taxon>
        <taxon>Paraneoptera</taxon>
        <taxon>Psocodea</taxon>
        <taxon>Troctomorpha</taxon>
        <taxon>Phthiraptera</taxon>
        <taxon>Anoplura</taxon>
        <taxon>Pediculidae</taxon>
        <taxon>Pediculus</taxon>
    </lineage>
</organism>
<evidence type="ECO:0000256" key="5">
    <source>
        <dbReference type="ARBA" id="ARBA00008273"/>
    </source>
</evidence>
<name>E0V9E1_PEDHC</name>
<dbReference type="InterPro" id="IPR000362">
    <property type="entry name" value="Fumarate_lyase_fam"/>
</dbReference>
<dbReference type="EMBL" id="AAZO01000113">
    <property type="status" value="NOT_ANNOTATED_CDS"/>
    <property type="molecule type" value="Genomic_DNA"/>
</dbReference>
<dbReference type="OrthoDB" id="406045at2759"/>
<dbReference type="NCBIfam" id="TIGR00928">
    <property type="entry name" value="purB"/>
    <property type="match status" value="1"/>
</dbReference>
<evidence type="ECO:0000256" key="1">
    <source>
        <dbReference type="ARBA" id="ARBA00000598"/>
    </source>
</evidence>
<feature type="domain" description="Adenylosuccinate lyase C-terminal" evidence="14">
    <location>
        <begin position="378"/>
        <end position="462"/>
    </location>
</feature>
<dbReference type="EnsemblMetazoa" id="PHUM009770-RA">
    <property type="protein sequence ID" value="PHUM009770-PA"/>
    <property type="gene ID" value="PHUM009770"/>
</dbReference>
<dbReference type="Gene3D" id="1.10.40.30">
    <property type="entry name" value="Fumarase/aspartase (C-terminal domain)"/>
    <property type="match status" value="1"/>
</dbReference>
<evidence type="ECO:0000256" key="2">
    <source>
        <dbReference type="ARBA" id="ARBA00002971"/>
    </source>
</evidence>
<dbReference type="EMBL" id="DS234992">
    <property type="protein sequence ID" value="EEB09997.1"/>
    <property type="molecule type" value="Genomic_DNA"/>
</dbReference>
<dbReference type="PROSITE" id="PS00163">
    <property type="entry name" value="FUMARATE_LYASES"/>
    <property type="match status" value="1"/>
</dbReference>
<dbReference type="AlphaFoldDB" id="E0V9E1"/>
<dbReference type="EC" id="4.3.2.2" evidence="7 13"/>
<dbReference type="InterPro" id="IPR008948">
    <property type="entry name" value="L-Aspartase-like"/>
</dbReference>
<dbReference type="HOGENOM" id="CLU_030949_1_1_1"/>
<dbReference type="eggNOG" id="KOG2700">
    <property type="taxonomic scope" value="Eukaryota"/>
</dbReference>
<dbReference type="InterPro" id="IPR020557">
    <property type="entry name" value="Fumarate_lyase_CS"/>
</dbReference>
<dbReference type="RefSeq" id="XP_002422735.1">
    <property type="nucleotide sequence ID" value="XM_002422690.1"/>
</dbReference>
<comment type="similarity">
    <text evidence="5 13">Belongs to the lyase 1 family. Adenylosuccinate lyase subfamily.</text>
</comment>
<dbReference type="FunFam" id="1.10.40.30:FF:000005">
    <property type="entry name" value="Adenylosuccinate lyase"/>
    <property type="match status" value="1"/>
</dbReference>
<evidence type="ECO:0000313" key="17">
    <source>
        <dbReference type="Proteomes" id="UP000009046"/>
    </source>
</evidence>
<dbReference type="OMA" id="VQENAMK"/>
<dbReference type="Pfam" id="PF10397">
    <property type="entry name" value="ADSL_C"/>
    <property type="match status" value="1"/>
</dbReference>
<dbReference type="PANTHER" id="PTHR43172">
    <property type="entry name" value="ADENYLOSUCCINATE LYASE"/>
    <property type="match status" value="1"/>
</dbReference>
<comment type="catalytic activity">
    <reaction evidence="1 13">
        <text>(2S)-2-[5-amino-1-(5-phospho-beta-D-ribosyl)imidazole-4-carboxamido]succinate = 5-amino-1-(5-phospho-beta-D-ribosyl)imidazole-4-carboxamide + fumarate</text>
        <dbReference type="Rhea" id="RHEA:23920"/>
        <dbReference type="ChEBI" id="CHEBI:29806"/>
        <dbReference type="ChEBI" id="CHEBI:58443"/>
        <dbReference type="ChEBI" id="CHEBI:58475"/>
        <dbReference type="EC" id="4.3.2.2"/>
    </reaction>
</comment>
<dbReference type="SUPFAM" id="SSF48557">
    <property type="entry name" value="L-aspartase-like"/>
    <property type="match status" value="1"/>
</dbReference>
<dbReference type="UniPathway" id="UPA00074">
    <property type="reaction ID" value="UER00132"/>
</dbReference>
<sequence length="485" mass="54976">MDGGYQENNEYCNYRSALSTRYASTEMKYNFSDMKKFSTWRKLWVYLATGQKSLGINITDAQIKEMEANLYNIDFVKASDEEKKTRHDVMAHVHVFAECCPLAAPIIHLGATSCYVGDNTDLIIIRDGFKILLPRLAACIQTLSQFALDYKDLPTLGFTHLQPAQLTTVGKRACLWLQDLLMDERALRRALEDLKFRGVKGTTGTQASFMQLFENNSEKVKKLDEFVTKAAGFKKSYTVTGQTYSRKVDIECVNVLCSLGASVHKICSDIRILANMKEIEEPFESTQIGSSAMPYKRNPMRSERCCSIARHLITLASNPLNTAAVQWFERTLDDSANRRMTLSEAFLSADSILLTLQNVFEGLIVYPKVIDRHIKEKLPFMSTENVIMAMVKAGGDRQECHENIRVLSHEAGREVKEFGRANDLVERIKKNQYFKPIINQLDSLLDPSTFIGRAPQQVTEFIKEEVQPILALYKGQIGEKISLNI</sequence>
<dbReference type="GO" id="GO:0004018">
    <property type="term" value="F:N6-(1,2-dicarboxyethyl)AMP AMP-lyase (fumarate-forming) activity"/>
    <property type="evidence" value="ECO:0007669"/>
    <property type="project" value="InterPro"/>
</dbReference>
<evidence type="ECO:0000256" key="12">
    <source>
        <dbReference type="ARBA" id="ARBA00047513"/>
    </source>
</evidence>
<evidence type="ECO:0000256" key="4">
    <source>
        <dbReference type="ARBA" id="ARBA00004734"/>
    </source>
</evidence>
<dbReference type="Proteomes" id="UP000009046">
    <property type="component" value="Unassembled WGS sequence"/>
</dbReference>
<reference evidence="15" key="1">
    <citation type="submission" date="2007-04" db="EMBL/GenBank/DDBJ databases">
        <title>Annotation of Pediculus humanus corporis strain USDA.</title>
        <authorList>
            <person name="Kirkness E."/>
            <person name="Hannick L."/>
            <person name="Hass B."/>
            <person name="Bruggner R."/>
            <person name="Lawson D."/>
            <person name="Bidwell S."/>
            <person name="Joardar V."/>
            <person name="Caler E."/>
            <person name="Walenz B."/>
            <person name="Inman J."/>
            <person name="Schobel S."/>
            <person name="Galinsky K."/>
            <person name="Amedeo P."/>
            <person name="Strausberg R."/>
        </authorList>
    </citation>
    <scope>NUCLEOTIDE SEQUENCE</scope>
    <source>
        <strain evidence="15">USDA</strain>
    </source>
</reference>
<comment type="function">
    <text evidence="2">Catalyzes two non-sequential steps in de novo AMP synthesis: converts (S)-2-(5-amino-1-(5-phospho-D-ribosyl)imidazole-4-carboxamido)succinate (SAICAR) to fumarate plus 5-amino-1-(5-phospho-D-ribosyl)imidazole-4-carboxamide, and thereby also contributes to de novo IMP synthesis, and converts succinyladenosine monophosphate (SAMP) to AMP and fumarate.</text>
</comment>
<dbReference type="Gene3D" id="1.20.200.10">
    <property type="entry name" value="Fumarase/aspartase (Central domain)"/>
    <property type="match status" value="1"/>
</dbReference>
<comment type="subunit">
    <text evidence="6">Homotetramer. Residues from neighboring subunits contribute catalytic and substrate-binding residues to each active site.</text>
</comment>